<keyword evidence="9 12" id="KW-0408">Iron</keyword>
<dbReference type="EMBL" id="JAOPGA020000821">
    <property type="protein sequence ID" value="KAL0482148.1"/>
    <property type="molecule type" value="Genomic_DNA"/>
</dbReference>
<dbReference type="GO" id="GO:0006559">
    <property type="term" value="P:L-phenylalanine catabolic process"/>
    <property type="evidence" value="ECO:0007669"/>
    <property type="project" value="UniProtKB-KW"/>
</dbReference>
<dbReference type="GO" id="GO:0006572">
    <property type="term" value="P:L-tyrosine catabolic process"/>
    <property type="evidence" value="ECO:0007669"/>
    <property type="project" value="UniProtKB-KW"/>
</dbReference>
<evidence type="ECO:0000313" key="16">
    <source>
        <dbReference type="Proteomes" id="UP001431209"/>
    </source>
</evidence>
<keyword evidence="5 12" id="KW-0479">Metal-binding</keyword>
<dbReference type="CDD" id="cd07000">
    <property type="entry name" value="cupin_HGO_N"/>
    <property type="match status" value="1"/>
</dbReference>
<dbReference type="InterPro" id="IPR046452">
    <property type="entry name" value="HgmA_N"/>
</dbReference>
<evidence type="ECO:0000256" key="1">
    <source>
        <dbReference type="ARBA" id="ARBA00001962"/>
    </source>
</evidence>
<keyword evidence="16" id="KW-1185">Reference proteome</keyword>
<keyword evidence="8" id="KW-0560">Oxidoreductase</keyword>
<keyword evidence="6" id="KW-0828">Tyrosine catabolism</keyword>
<feature type="binding site" evidence="12">
    <location>
        <position position="369"/>
    </location>
    <ligand>
        <name>homogentisate</name>
        <dbReference type="ChEBI" id="CHEBI:16169"/>
    </ligand>
</feature>
<dbReference type="InterPro" id="IPR011051">
    <property type="entry name" value="RmlC_Cupin_sf"/>
</dbReference>
<dbReference type="InterPro" id="IPR005708">
    <property type="entry name" value="Homogentis_dOase"/>
</dbReference>
<feature type="active site" description="Proton acceptor" evidence="11">
    <location>
        <position position="311"/>
    </location>
</feature>
<evidence type="ECO:0000256" key="5">
    <source>
        <dbReference type="ARBA" id="ARBA00022723"/>
    </source>
</evidence>
<protein>
    <recommendedName>
        <fullName evidence="4">homogentisate 1,2-dioxygenase</fullName>
        <ecNumber evidence="4">1.13.11.5</ecNumber>
    </recommendedName>
</protein>
<evidence type="ECO:0000256" key="2">
    <source>
        <dbReference type="ARBA" id="ARBA00004704"/>
    </source>
</evidence>
<evidence type="ECO:0000256" key="9">
    <source>
        <dbReference type="ARBA" id="ARBA00023004"/>
    </source>
</evidence>
<dbReference type="GO" id="GO:0046872">
    <property type="term" value="F:metal ion binding"/>
    <property type="evidence" value="ECO:0007669"/>
    <property type="project" value="UniProtKB-KW"/>
</dbReference>
<evidence type="ECO:0000256" key="6">
    <source>
        <dbReference type="ARBA" id="ARBA00022878"/>
    </source>
</evidence>
<dbReference type="SUPFAM" id="SSF51182">
    <property type="entry name" value="RmlC-like cupins"/>
    <property type="match status" value="1"/>
</dbReference>
<evidence type="ECO:0000256" key="4">
    <source>
        <dbReference type="ARBA" id="ARBA00013127"/>
    </source>
</evidence>
<dbReference type="AlphaFoldDB" id="A0AAW2YXH9"/>
<comment type="cofactor">
    <cofactor evidence="1 12">
        <name>Fe cation</name>
        <dbReference type="ChEBI" id="CHEBI:24875"/>
    </cofactor>
</comment>
<dbReference type="InterPro" id="IPR046451">
    <property type="entry name" value="HgmA_C"/>
</dbReference>
<proteinExistence type="inferred from homology"/>
<feature type="binding site" evidence="12">
    <location>
        <position position="354"/>
    </location>
    <ligand>
        <name>Fe cation</name>
        <dbReference type="ChEBI" id="CHEBI:24875"/>
    </ligand>
</feature>
<organism evidence="15 16">
    <name type="scientific">Acrasis kona</name>
    <dbReference type="NCBI Taxonomy" id="1008807"/>
    <lineage>
        <taxon>Eukaryota</taxon>
        <taxon>Discoba</taxon>
        <taxon>Heterolobosea</taxon>
        <taxon>Tetramitia</taxon>
        <taxon>Eutetramitia</taxon>
        <taxon>Acrasidae</taxon>
        <taxon>Acrasis</taxon>
    </lineage>
</organism>
<dbReference type="Gene3D" id="2.60.120.10">
    <property type="entry name" value="Jelly Rolls"/>
    <property type="match status" value="1"/>
</dbReference>
<dbReference type="Pfam" id="PF04209">
    <property type="entry name" value="HgmA_C"/>
    <property type="match status" value="1"/>
</dbReference>
<dbReference type="GO" id="GO:0004411">
    <property type="term" value="F:homogentisate 1,2-dioxygenase activity"/>
    <property type="evidence" value="ECO:0007669"/>
    <property type="project" value="UniProtKB-EC"/>
</dbReference>
<evidence type="ECO:0000256" key="10">
    <source>
        <dbReference type="ARBA" id="ARBA00023232"/>
    </source>
</evidence>
<dbReference type="GO" id="GO:0005737">
    <property type="term" value="C:cytoplasm"/>
    <property type="evidence" value="ECO:0007669"/>
    <property type="project" value="TreeGrafter"/>
</dbReference>
<evidence type="ECO:0000259" key="14">
    <source>
        <dbReference type="Pfam" id="PF20510"/>
    </source>
</evidence>
<feature type="binding site" evidence="12">
    <location>
        <position position="390"/>
    </location>
    <ligand>
        <name>Fe cation</name>
        <dbReference type="ChEBI" id="CHEBI:24875"/>
    </ligand>
</feature>
<comment type="pathway">
    <text evidence="2">Amino-acid degradation; L-phenylalanine degradation; acetoacetate and fumarate from L-phenylalanine: step 4/6.</text>
</comment>
<evidence type="ECO:0000259" key="13">
    <source>
        <dbReference type="Pfam" id="PF04209"/>
    </source>
</evidence>
<evidence type="ECO:0000256" key="7">
    <source>
        <dbReference type="ARBA" id="ARBA00022964"/>
    </source>
</evidence>
<feature type="binding site" evidence="12">
    <location>
        <position position="390"/>
    </location>
    <ligand>
        <name>homogentisate</name>
        <dbReference type="ChEBI" id="CHEBI:16169"/>
    </ligand>
</feature>
<feature type="binding site" evidence="12">
    <location>
        <position position="360"/>
    </location>
    <ligand>
        <name>Fe cation</name>
        <dbReference type="ChEBI" id="CHEBI:24875"/>
    </ligand>
</feature>
<sequence>MSHQTTNKCSFFDIETYGDDFKYLQGFGSTFSSESLEGALPVGQNCPQKCPYGLYAEQISGTAFTAPRVRNQRTWFYRIRPSVVHYPFHPHRQKENSVRKVVSEFGSEYATPQQLRWLPTQVPKEEEIDFVDGLTTMAGAGNAAHKSGFAIHMYHANKSMNKRAFCSADGDFLIVPQSGKLHIQTECGWLSVRPKEICVVPRGIRFSVQLKECDSASGYIAELFEGHFTLPDLGPIGANGLANPRDFCYPTACYEDVDDIEYEVIQKYQGKLFCANTDHSVFDVVAWHGNYAPYKYNLTLFNTINSVSFDHIDPCIFTVITAQSNDPGVAVLDFVIFPPRHSVQENTFRPPYFHRNTMNEFMGLIEGKYEAKQTGFLPGGASLHNCMSPHGPDRDTFEKASNAELVAEKVAGGSLAFMFESTYMINPTEWAMTQAPLDKEYHQAWVPLEKHFSKDRK</sequence>
<dbReference type="PANTHER" id="PTHR11056:SF0">
    <property type="entry name" value="HOMOGENTISATE 1,2-DIOXYGENASE"/>
    <property type="match status" value="1"/>
</dbReference>
<reference evidence="15 16" key="1">
    <citation type="submission" date="2024-03" db="EMBL/GenBank/DDBJ databases">
        <title>The Acrasis kona genome and developmental transcriptomes reveal deep origins of eukaryotic multicellular pathways.</title>
        <authorList>
            <person name="Sheikh S."/>
            <person name="Fu C.-J."/>
            <person name="Brown M.W."/>
            <person name="Baldauf S.L."/>
        </authorList>
    </citation>
    <scope>NUCLEOTIDE SEQUENCE [LARGE SCALE GENOMIC DNA]</scope>
    <source>
        <strain evidence="15 16">ATCC MYA-3509</strain>
    </source>
</reference>
<evidence type="ECO:0000256" key="12">
    <source>
        <dbReference type="PIRSR" id="PIRSR605708-2"/>
    </source>
</evidence>
<dbReference type="PANTHER" id="PTHR11056">
    <property type="entry name" value="HOMOGENTISATE 1,2-DIOXYGENASE"/>
    <property type="match status" value="1"/>
</dbReference>
<evidence type="ECO:0000313" key="15">
    <source>
        <dbReference type="EMBL" id="KAL0482148.1"/>
    </source>
</evidence>
<evidence type="ECO:0000256" key="3">
    <source>
        <dbReference type="ARBA" id="ARBA00007757"/>
    </source>
</evidence>
<dbReference type="Proteomes" id="UP001431209">
    <property type="component" value="Unassembled WGS sequence"/>
</dbReference>
<comment type="caution">
    <text evidence="15">The sequence shown here is derived from an EMBL/GenBank/DDBJ whole genome shotgun (WGS) entry which is preliminary data.</text>
</comment>
<feature type="domain" description="Homogentisate 1,2-dioxygenase C-terminal" evidence="13">
    <location>
        <begin position="300"/>
        <end position="452"/>
    </location>
</feature>
<accession>A0AAW2YXH9</accession>
<comment type="similarity">
    <text evidence="3">Belongs to the homogentisate dioxygenase family.</text>
</comment>
<keyword evidence="10" id="KW-0585">Phenylalanine catabolism</keyword>
<dbReference type="Pfam" id="PF20510">
    <property type="entry name" value="HgmA_N"/>
    <property type="match status" value="1"/>
</dbReference>
<name>A0AAW2YXH9_9EUKA</name>
<dbReference type="EC" id="1.13.11.5" evidence="4"/>
<evidence type="ECO:0000256" key="8">
    <source>
        <dbReference type="ARBA" id="ARBA00023002"/>
    </source>
</evidence>
<keyword evidence="7" id="KW-0223">Dioxygenase</keyword>
<evidence type="ECO:0000256" key="11">
    <source>
        <dbReference type="PIRSR" id="PIRSR605708-1"/>
    </source>
</evidence>
<gene>
    <name evidence="15" type="ORF">AKO1_013353</name>
</gene>
<dbReference type="NCBIfam" id="TIGR01015">
    <property type="entry name" value="hmgA"/>
    <property type="match status" value="1"/>
</dbReference>
<dbReference type="FunFam" id="2.60.120.10:FF:000034">
    <property type="entry name" value="Homogentisate 1,2-dioxygenase"/>
    <property type="match status" value="1"/>
</dbReference>
<dbReference type="InterPro" id="IPR014710">
    <property type="entry name" value="RmlC-like_jellyroll"/>
</dbReference>
<feature type="domain" description="Homogentisate 1,2-dioxygenase N-terminal" evidence="14">
    <location>
        <begin position="22"/>
        <end position="298"/>
    </location>
</feature>